<evidence type="ECO:0000256" key="7">
    <source>
        <dbReference type="SAM" id="Phobius"/>
    </source>
</evidence>
<evidence type="ECO:0000256" key="3">
    <source>
        <dbReference type="ARBA" id="ARBA00022989"/>
    </source>
</evidence>
<evidence type="ECO:0000256" key="5">
    <source>
        <dbReference type="ARBA" id="ARBA00038359"/>
    </source>
</evidence>
<evidence type="ECO:0000313" key="10">
    <source>
        <dbReference type="Proteomes" id="UP000729357"/>
    </source>
</evidence>
<dbReference type="EMBL" id="JAHFXS010003840">
    <property type="protein sequence ID" value="KAG9963061.1"/>
    <property type="molecule type" value="Genomic_DNA"/>
</dbReference>
<evidence type="ECO:0000259" key="8">
    <source>
        <dbReference type="Pfam" id="PF20684"/>
    </source>
</evidence>
<comment type="subcellular location">
    <subcellularLocation>
        <location evidence="1">Membrane</location>
        <topology evidence="1">Multi-pass membrane protein</topology>
    </subcellularLocation>
</comment>
<gene>
    <name evidence="9" type="ORF">KCU98_g16620</name>
</gene>
<feature type="region of interest" description="Disordered" evidence="6">
    <location>
        <begin position="292"/>
        <end position="330"/>
    </location>
</feature>
<dbReference type="Proteomes" id="UP000729357">
    <property type="component" value="Unassembled WGS sequence"/>
</dbReference>
<dbReference type="Pfam" id="PF20684">
    <property type="entry name" value="Fung_rhodopsin"/>
    <property type="match status" value="1"/>
</dbReference>
<feature type="compositionally biased region" description="Basic and acidic residues" evidence="6">
    <location>
        <begin position="298"/>
        <end position="316"/>
    </location>
</feature>
<proteinExistence type="inferred from homology"/>
<dbReference type="PANTHER" id="PTHR33048:SF47">
    <property type="entry name" value="INTEGRAL MEMBRANE PROTEIN-RELATED"/>
    <property type="match status" value="1"/>
</dbReference>
<feature type="transmembrane region" description="Helical" evidence="7">
    <location>
        <begin position="257"/>
        <end position="281"/>
    </location>
</feature>
<protein>
    <recommendedName>
        <fullName evidence="8">Rhodopsin domain-containing protein</fullName>
    </recommendedName>
</protein>
<evidence type="ECO:0000313" key="9">
    <source>
        <dbReference type="EMBL" id="KAG9963061.1"/>
    </source>
</evidence>
<dbReference type="AlphaFoldDB" id="A0A9P8JMB1"/>
<evidence type="ECO:0000256" key="1">
    <source>
        <dbReference type="ARBA" id="ARBA00004141"/>
    </source>
</evidence>
<feature type="transmembrane region" description="Helical" evidence="7">
    <location>
        <begin position="184"/>
        <end position="206"/>
    </location>
</feature>
<dbReference type="InterPro" id="IPR052337">
    <property type="entry name" value="SAT4-like"/>
</dbReference>
<accession>A0A9P8JMB1</accession>
<comment type="similarity">
    <text evidence="5">Belongs to the SAT4 family.</text>
</comment>
<reference evidence="9" key="2">
    <citation type="submission" date="2021-08" db="EMBL/GenBank/DDBJ databases">
        <authorList>
            <person name="Gostincar C."/>
            <person name="Sun X."/>
            <person name="Song Z."/>
            <person name="Gunde-Cimerman N."/>
        </authorList>
    </citation>
    <scope>NUCLEOTIDE SEQUENCE</scope>
    <source>
        <strain evidence="9">EXF-9298</strain>
    </source>
</reference>
<organism evidence="9 10">
    <name type="scientific">Aureobasidium melanogenum</name>
    <name type="common">Aureobasidium pullulans var. melanogenum</name>
    <dbReference type="NCBI Taxonomy" id="46634"/>
    <lineage>
        <taxon>Eukaryota</taxon>
        <taxon>Fungi</taxon>
        <taxon>Dikarya</taxon>
        <taxon>Ascomycota</taxon>
        <taxon>Pezizomycotina</taxon>
        <taxon>Dothideomycetes</taxon>
        <taxon>Dothideomycetidae</taxon>
        <taxon>Dothideales</taxon>
        <taxon>Saccotheciaceae</taxon>
        <taxon>Aureobasidium</taxon>
    </lineage>
</organism>
<reference evidence="9" key="1">
    <citation type="journal article" date="2021" name="J Fungi (Basel)">
        <title>Virulence traits and population genomics of the black yeast Aureobasidium melanogenum.</title>
        <authorList>
            <person name="Cernosa A."/>
            <person name="Sun X."/>
            <person name="Gostincar C."/>
            <person name="Fang C."/>
            <person name="Gunde-Cimerman N."/>
            <person name="Song Z."/>
        </authorList>
    </citation>
    <scope>NUCLEOTIDE SEQUENCE</scope>
    <source>
        <strain evidence="9">EXF-9298</strain>
    </source>
</reference>
<feature type="transmembrane region" description="Helical" evidence="7">
    <location>
        <begin position="24"/>
        <end position="45"/>
    </location>
</feature>
<feature type="transmembrane region" description="Helical" evidence="7">
    <location>
        <begin position="218"/>
        <end position="237"/>
    </location>
</feature>
<evidence type="ECO:0000256" key="4">
    <source>
        <dbReference type="ARBA" id="ARBA00023136"/>
    </source>
</evidence>
<dbReference type="GO" id="GO:0016020">
    <property type="term" value="C:membrane"/>
    <property type="evidence" value="ECO:0007669"/>
    <property type="project" value="UniProtKB-SubCell"/>
</dbReference>
<dbReference type="PANTHER" id="PTHR33048">
    <property type="entry name" value="PTH11-LIKE INTEGRAL MEMBRANE PROTEIN (AFU_ORTHOLOGUE AFUA_5G11245)"/>
    <property type="match status" value="1"/>
</dbReference>
<keyword evidence="2 7" id="KW-0812">Transmembrane</keyword>
<feature type="transmembrane region" description="Helical" evidence="7">
    <location>
        <begin position="57"/>
        <end position="81"/>
    </location>
</feature>
<feature type="transmembrane region" description="Helical" evidence="7">
    <location>
        <begin position="129"/>
        <end position="148"/>
    </location>
</feature>
<feature type="non-terminal residue" evidence="9">
    <location>
        <position position="367"/>
    </location>
</feature>
<keyword evidence="10" id="KW-1185">Reference proteome</keyword>
<keyword evidence="4 7" id="KW-0472">Membrane</keyword>
<feature type="domain" description="Rhodopsin" evidence="8">
    <location>
        <begin position="41"/>
        <end position="282"/>
    </location>
</feature>
<evidence type="ECO:0000256" key="6">
    <source>
        <dbReference type="SAM" id="MobiDB-lite"/>
    </source>
</evidence>
<evidence type="ECO:0000256" key="2">
    <source>
        <dbReference type="ARBA" id="ARBA00022692"/>
    </source>
</evidence>
<name>A0A9P8JMB1_AURME</name>
<feature type="compositionally biased region" description="Polar residues" evidence="6">
    <location>
        <begin position="317"/>
        <end position="327"/>
    </location>
</feature>
<sequence>MAFHEDKSGTVQVGALRGSTRRDLYSFSIPMMVLTTLAIALRVYVRGYMTKTFGVEDWLIIPAYVLFMVLCISTIVIGEWLVHDDIMGRYPQIIKITIANSILFTADQILIKLSVAAFLSRICERWQRYVIFGTVTIFCLYQIAYIFVGTFQCGVPTVSNLVRAVRTSTPGQCISWVHVVKPLLYVSVALNAACDSIFVLACLPVLTKLRRMPIGEVCCIYFLIFLATGASVISLVRLRYVPGDDMGVILLNQNKEFAILTFVETGMAIIAVCLATLHPLVQACVRKRRGSRYHTPSSRREPESADSVQREKRKAEPTSTEEMSTDYQENKCKTYSSRDSHVVTHRSTNLPFNCLCMAERTGCPVFS</sequence>
<keyword evidence="3 7" id="KW-1133">Transmembrane helix</keyword>
<comment type="caution">
    <text evidence="9">The sequence shown here is derived from an EMBL/GenBank/DDBJ whole genome shotgun (WGS) entry which is preliminary data.</text>
</comment>
<dbReference type="InterPro" id="IPR049326">
    <property type="entry name" value="Rhodopsin_dom_fungi"/>
</dbReference>